<dbReference type="STRING" id="1328313.DS2_14064"/>
<reference evidence="5 6" key="1">
    <citation type="journal article" date="2014" name="Genome Announc.">
        <title>Draft Genome Sequence of the Agar-Degrading Bacterium Catenovulum sp. Strain DS-2, Isolated from Intestines of Haliotis diversicolor.</title>
        <authorList>
            <person name="Shan D."/>
            <person name="Li X."/>
            <person name="Gu Z."/>
            <person name="Wei G."/>
            <person name="Gao Z."/>
            <person name="Shao Z."/>
        </authorList>
    </citation>
    <scope>NUCLEOTIDE SEQUENCE [LARGE SCALE GENOMIC DNA]</scope>
    <source>
        <strain evidence="5 6">DS-2</strain>
    </source>
</reference>
<evidence type="ECO:0000256" key="1">
    <source>
        <dbReference type="ARBA" id="ARBA00023186"/>
    </source>
</evidence>
<dbReference type="PROSITE" id="PS50076">
    <property type="entry name" value="DNAJ_2"/>
    <property type="match status" value="1"/>
</dbReference>
<dbReference type="NCBIfam" id="NF006948">
    <property type="entry name" value="PRK09430.1"/>
    <property type="match status" value="1"/>
</dbReference>
<keyword evidence="2" id="KW-0997">Cell inner membrane</keyword>
<comment type="subcellular location">
    <subcellularLocation>
        <location evidence="2">Cell inner membrane</location>
        <topology evidence="2">Single-pass type III membrane protein</topology>
    </subcellularLocation>
</comment>
<dbReference type="Proteomes" id="UP000019276">
    <property type="component" value="Unassembled WGS sequence"/>
</dbReference>
<comment type="domain">
    <text evidence="2">The transmembrane domain is a dimerization domain.</text>
</comment>
<dbReference type="Pfam" id="PF00226">
    <property type="entry name" value="DnaJ"/>
    <property type="match status" value="1"/>
</dbReference>
<feature type="topological domain" description="Periplasmic" evidence="2">
    <location>
        <begin position="1"/>
        <end position="6"/>
    </location>
</feature>
<dbReference type="PATRIC" id="fig|1328313.3.peg.2869"/>
<dbReference type="InterPro" id="IPR029024">
    <property type="entry name" value="TerB-like"/>
</dbReference>
<dbReference type="EMBL" id="ARZY01000029">
    <property type="protein sequence ID" value="EWH09105.1"/>
    <property type="molecule type" value="Genomic_DNA"/>
</dbReference>
<keyword evidence="6" id="KW-1185">Reference proteome</keyword>
<keyword evidence="2 3" id="KW-0472">Membrane</keyword>
<dbReference type="RefSeq" id="WP_035015467.1">
    <property type="nucleotide sequence ID" value="NZ_ARZY01000029.1"/>
</dbReference>
<dbReference type="GO" id="GO:0005886">
    <property type="term" value="C:plasma membrane"/>
    <property type="evidence" value="ECO:0007669"/>
    <property type="project" value="UniProtKB-SubCell"/>
</dbReference>
<dbReference type="PRINTS" id="PR00625">
    <property type="entry name" value="JDOMAIN"/>
</dbReference>
<dbReference type="CDD" id="cd07316">
    <property type="entry name" value="terB_like_DjlA"/>
    <property type="match status" value="1"/>
</dbReference>
<comment type="function">
    <text evidence="2">Regulatory DnaK co-chaperone. Direct interaction between DnaK and DjlA is needed for the induction of the wcaABCDE operon, involved in the synthesis of a colanic acid polysaccharide capsule, possibly through activation of the RcsB/RcsC phosphotransfer signaling pathway. The colanic acid capsule may help the bacterium survive conditions outside the host.</text>
</comment>
<dbReference type="InterPro" id="IPR023749">
    <property type="entry name" value="DjlA"/>
</dbReference>
<name>W7QUZ2_9ALTE</name>
<keyword evidence="2 3" id="KW-1133">Transmembrane helix</keyword>
<dbReference type="InterPro" id="IPR001623">
    <property type="entry name" value="DnaJ_domain"/>
</dbReference>
<keyword evidence="1 2" id="KW-0143">Chaperone</keyword>
<dbReference type="SUPFAM" id="SSF46565">
    <property type="entry name" value="Chaperone J-domain"/>
    <property type="match status" value="1"/>
</dbReference>
<dbReference type="eggNOG" id="COG1076">
    <property type="taxonomic scope" value="Bacteria"/>
</dbReference>
<feature type="domain" description="J" evidence="4">
    <location>
        <begin position="207"/>
        <end position="271"/>
    </location>
</feature>
<evidence type="ECO:0000313" key="6">
    <source>
        <dbReference type="Proteomes" id="UP000019276"/>
    </source>
</evidence>
<organism evidence="5 6">
    <name type="scientific">Catenovulum agarivorans DS-2</name>
    <dbReference type="NCBI Taxonomy" id="1328313"/>
    <lineage>
        <taxon>Bacteria</taxon>
        <taxon>Pseudomonadati</taxon>
        <taxon>Pseudomonadota</taxon>
        <taxon>Gammaproteobacteria</taxon>
        <taxon>Alteromonadales</taxon>
        <taxon>Alteromonadaceae</taxon>
        <taxon>Catenovulum</taxon>
    </lineage>
</organism>
<evidence type="ECO:0000259" key="4">
    <source>
        <dbReference type="PROSITE" id="PS50076"/>
    </source>
</evidence>
<feature type="transmembrane region" description="Helical" evidence="3">
    <location>
        <begin position="7"/>
        <end position="32"/>
    </location>
</feature>
<comment type="subunit">
    <text evidence="2">Homodimer.</text>
</comment>
<dbReference type="InterPro" id="IPR050817">
    <property type="entry name" value="DjlA_DnaK_co-chaperone"/>
</dbReference>
<evidence type="ECO:0000313" key="5">
    <source>
        <dbReference type="EMBL" id="EWH09105.1"/>
    </source>
</evidence>
<evidence type="ECO:0000256" key="2">
    <source>
        <dbReference type="HAMAP-Rule" id="MF_01153"/>
    </source>
</evidence>
<dbReference type="OrthoDB" id="9782583at2"/>
<dbReference type="GO" id="GO:0051087">
    <property type="term" value="F:protein-folding chaperone binding"/>
    <property type="evidence" value="ECO:0007669"/>
    <property type="project" value="InterPro"/>
</dbReference>
<sequence length="273" mass="30389">MHYWGKVLGFIFGFMMFKLPGALLGVIIGYYFDKGYAKALADNGGFARLLGSRNNIKNRVIFFHTLFSIMGHIAKSSGRVTENDIALASALMDKMGLTGALRQEAQNAYRSGKQADFPVAETVKEFKQYCFGRRDFMAVYFEIQLQAALANGQLHQNAKRVLTKIGKTLGFSAAEVETYINQAKASSQYQQQTHHSHSQSDQQQLSQMYQILGVDAGASDQAVKKAYKKLMSQHHPDKLASQGLPEQALSLAKERAQQIQAAYEYVKKSRGLS</sequence>
<dbReference type="InterPro" id="IPR036869">
    <property type="entry name" value="J_dom_sf"/>
</dbReference>
<evidence type="ECO:0000256" key="3">
    <source>
        <dbReference type="SAM" id="Phobius"/>
    </source>
</evidence>
<dbReference type="SMART" id="SM00271">
    <property type="entry name" value="DnaJ"/>
    <property type="match status" value="1"/>
</dbReference>
<dbReference type="HAMAP" id="MF_01153">
    <property type="entry name" value="DjlA"/>
    <property type="match status" value="1"/>
</dbReference>
<dbReference type="SUPFAM" id="SSF158682">
    <property type="entry name" value="TerB-like"/>
    <property type="match status" value="1"/>
</dbReference>
<accession>W7QUZ2</accession>
<dbReference type="Gene3D" id="1.10.3680.10">
    <property type="entry name" value="TerB-like"/>
    <property type="match status" value="1"/>
</dbReference>
<keyword evidence="2" id="KW-1003">Cell membrane</keyword>
<keyword evidence="2 3" id="KW-0812">Transmembrane</keyword>
<gene>
    <name evidence="2" type="primary">djlA</name>
    <name evidence="5" type="ORF">DS2_14064</name>
</gene>
<dbReference type="Gene3D" id="1.10.287.110">
    <property type="entry name" value="DnaJ domain"/>
    <property type="match status" value="1"/>
</dbReference>
<protein>
    <recommendedName>
        <fullName evidence="2">Co-chaperone protein DjlA</fullName>
    </recommendedName>
</protein>
<dbReference type="PANTHER" id="PTHR24074">
    <property type="entry name" value="CO-CHAPERONE PROTEIN DJLA"/>
    <property type="match status" value="1"/>
</dbReference>
<dbReference type="AlphaFoldDB" id="W7QUZ2"/>
<dbReference type="CDD" id="cd06257">
    <property type="entry name" value="DnaJ"/>
    <property type="match status" value="1"/>
</dbReference>
<proteinExistence type="inferred from homology"/>
<comment type="caution">
    <text evidence="5">The sequence shown here is derived from an EMBL/GenBank/DDBJ whole genome shotgun (WGS) entry which is preliminary data.</text>
</comment>
<feature type="topological domain" description="Cytoplasmic" evidence="2">
    <location>
        <begin position="31"/>
        <end position="273"/>
    </location>
</feature>